<keyword evidence="4 6" id="KW-1133">Transmembrane helix</keyword>
<feature type="transmembrane region" description="Helical" evidence="6">
    <location>
        <begin position="333"/>
        <end position="351"/>
    </location>
</feature>
<dbReference type="PANTHER" id="PTHR22926:SF5">
    <property type="entry name" value="PHOSPHO-N-ACETYLMURAMOYL-PENTAPEPTIDE-TRANSFERASE HOMOLOG"/>
    <property type="match status" value="1"/>
</dbReference>
<evidence type="ECO:0000256" key="3">
    <source>
        <dbReference type="ARBA" id="ARBA00022692"/>
    </source>
</evidence>
<feature type="transmembrane region" description="Helical" evidence="6">
    <location>
        <begin position="205"/>
        <end position="222"/>
    </location>
</feature>
<feature type="transmembrane region" description="Helical" evidence="6">
    <location>
        <begin position="70"/>
        <end position="94"/>
    </location>
</feature>
<dbReference type="GO" id="GO:0005886">
    <property type="term" value="C:plasma membrane"/>
    <property type="evidence" value="ECO:0007669"/>
    <property type="project" value="TreeGrafter"/>
</dbReference>
<evidence type="ECO:0000256" key="6">
    <source>
        <dbReference type="SAM" id="Phobius"/>
    </source>
</evidence>
<dbReference type="PANTHER" id="PTHR22926">
    <property type="entry name" value="PHOSPHO-N-ACETYLMURAMOYL-PENTAPEPTIDE-TRANSFERASE"/>
    <property type="match status" value="1"/>
</dbReference>
<evidence type="ECO:0000256" key="5">
    <source>
        <dbReference type="ARBA" id="ARBA00023136"/>
    </source>
</evidence>
<sequence>MFLDIIKIFVPLTIAFLVGMAITPALADYLYRNKMWKKKNVPRAMDGHSATITAKLHNDEERKTPRMGGIVVWGSVLLTTLLFWMLAALFPTTATEKLSFLSRNQTWLPLFSLVVAALVGLVDDLLQVREQGAGVGGGLSATKRIVAVLFIGLVGALWFYLKLGVSTVSVPFLDPISLGFFFVPFFMIVMLALFSGGVIDGLDGLSGGIFASMFAAYSGIAFAQQQIDIAAFCAVVVGAVLAFLWYNIPPARFFLSETGALALTVTLAVVAFLTDAVLALVIIAFPLWITSASSIIQMLSKRFRGGRKVFLVAPLHHHFQALGWPATKVVMRYWIVGVVTSVAGMVVAIVGKL</sequence>
<keyword evidence="3 6" id="KW-0812">Transmembrane</keyword>
<evidence type="ECO:0000313" key="7">
    <source>
        <dbReference type="EMBL" id="PIR44815.1"/>
    </source>
</evidence>
<dbReference type="Pfam" id="PF00953">
    <property type="entry name" value="Glycos_transf_4"/>
    <property type="match status" value="1"/>
</dbReference>
<feature type="transmembrane region" description="Helical" evidence="6">
    <location>
        <begin position="106"/>
        <end position="125"/>
    </location>
</feature>
<evidence type="ECO:0000256" key="1">
    <source>
        <dbReference type="ARBA" id="ARBA00004141"/>
    </source>
</evidence>
<feature type="transmembrane region" description="Helical" evidence="6">
    <location>
        <begin position="177"/>
        <end position="199"/>
    </location>
</feature>
<protein>
    <recommendedName>
        <fullName evidence="9">Phospho-N-acetylmuramoyl-pentapeptide-transferase</fullName>
    </recommendedName>
</protein>
<dbReference type="GO" id="GO:0044038">
    <property type="term" value="P:cell wall macromolecule biosynthetic process"/>
    <property type="evidence" value="ECO:0007669"/>
    <property type="project" value="TreeGrafter"/>
</dbReference>
<name>A0A2H0RG94_9BACT</name>
<dbReference type="GO" id="GO:0016780">
    <property type="term" value="F:phosphotransferase activity, for other substituted phosphate groups"/>
    <property type="evidence" value="ECO:0007669"/>
    <property type="project" value="InterPro"/>
</dbReference>
<feature type="transmembrane region" description="Helical" evidence="6">
    <location>
        <begin position="145"/>
        <end position="165"/>
    </location>
</feature>
<evidence type="ECO:0000256" key="2">
    <source>
        <dbReference type="ARBA" id="ARBA00022679"/>
    </source>
</evidence>
<dbReference type="Proteomes" id="UP000228767">
    <property type="component" value="Unassembled WGS sequence"/>
</dbReference>
<evidence type="ECO:0000256" key="4">
    <source>
        <dbReference type="ARBA" id="ARBA00022989"/>
    </source>
</evidence>
<dbReference type="InterPro" id="IPR000715">
    <property type="entry name" value="Glycosyl_transferase_4"/>
</dbReference>
<keyword evidence="5 6" id="KW-0472">Membrane</keyword>
<dbReference type="AlphaFoldDB" id="A0A2H0RG94"/>
<evidence type="ECO:0000313" key="8">
    <source>
        <dbReference type="Proteomes" id="UP000228767"/>
    </source>
</evidence>
<feature type="transmembrane region" description="Helical" evidence="6">
    <location>
        <begin position="229"/>
        <end position="248"/>
    </location>
</feature>
<organism evidence="7 8">
    <name type="scientific">Candidatus Vogelbacteria bacterium CG10_big_fil_rev_8_21_14_0_10_51_16</name>
    <dbReference type="NCBI Taxonomy" id="1975045"/>
    <lineage>
        <taxon>Bacteria</taxon>
        <taxon>Candidatus Vogeliibacteriota</taxon>
    </lineage>
</organism>
<feature type="transmembrane region" description="Helical" evidence="6">
    <location>
        <begin position="260"/>
        <end position="288"/>
    </location>
</feature>
<accession>A0A2H0RG94</accession>
<gene>
    <name evidence="7" type="ORF">COV10_02940</name>
</gene>
<comment type="subcellular location">
    <subcellularLocation>
        <location evidence="1">Membrane</location>
        <topology evidence="1">Multi-pass membrane protein</topology>
    </subcellularLocation>
</comment>
<dbReference type="EMBL" id="PCYI01000019">
    <property type="protein sequence ID" value="PIR44815.1"/>
    <property type="molecule type" value="Genomic_DNA"/>
</dbReference>
<keyword evidence="2" id="KW-0808">Transferase</keyword>
<proteinExistence type="predicted"/>
<evidence type="ECO:0008006" key="9">
    <source>
        <dbReference type="Google" id="ProtNLM"/>
    </source>
</evidence>
<dbReference type="GO" id="GO:0071555">
    <property type="term" value="P:cell wall organization"/>
    <property type="evidence" value="ECO:0007669"/>
    <property type="project" value="TreeGrafter"/>
</dbReference>
<comment type="caution">
    <text evidence="7">The sequence shown here is derived from an EMBL/GenBank/DDBJ whole genome shotgun (WGS) entry which is preliminary data.</text>
</comment>
<reference evidence="7 8" key="1">
    <citation type="submission" date="2017-09" db="EMBL/GenBank/DDBJ databases">
        <title>Depth-based differentiation of microbial function through sediment-hosted aquifers and enrichment of novel symbionts in the deep terrestrial subsurface.</title>
        <authorList>
            <person name="Probst A.J."/>
            <person name="Ladd B."/>
            <person name="Jarett J.K."/>
            <person name="Geller-Mcgrath D.E."/>
            <person name="Sieber C.M."/>
            <person name="Emerson J.B."/>
            <person name="Anantharaman K."/>
            <person name="Thomas B.C."/>
            <person name="Malmstrom R."/>
            <person name="Stieglmeier M."/>
            <person name="Klingl A."/>
            <person name="Woyke T."/>
            <person name="Ryan C.M."/>
            <person name="Banfield J.F."/>
        </authorList>
    </citation>
    <scope>NUCLEOTIDE SEQUENCE [LARGE SCALE GENOMIC DNA]</scope>
    <source>
        <strain evidence="7">CG10_big_fil_rev_8_21_14_0_10_51_16</strain>
    </source>
</reference>